<dbReference type="GO" id="GO:0016020">
    <property type="term" value="C:membrane"/>
    <property type="evidence" value="ECO:0007669"/>
    <property type="project" value="UniProtKB-SubCell"/>
</dbReference>
<gene>
    <name evidence="6" type="ORF">FIU01_06675</name>
</gene>
<evidence type="ECO:0000256" key="2">
    <source>
        <dbReference type="ARBA" id="ARBA00022692"/>
    </source>
</evidence>
<dbReference type="Pfam" id="PF02674">
    <property type="entry name" value="Colicin_V"/>
    <property type="match status" value="1"/>
</dbReference>
<dbReference type="InterPro" id="IPR003825">
    <property type="entry name" value="Colicin-V_CvpA"/>
</dbReference>
<evidence type="ECO:0000256" key="4">
    <source>
        <dbReference type="ARBA" id="ARBA00023136"/>
    </source>
</evidence>
<keyword evidence="2 5" id="KW-0812">Transmembrane</keyword>
<comment type="subcellular location">
    <subcellularLocation>
        <location evidence="1">Membrane</location>
        <topology evidence="1">Multi-pass membrane protein</topology>
    </subcellularLocation>
</comment>
<feature type="transmembrane region" description="Helical" evidence="5">
    <location>
        <begin position="32"/>
        <end position="52"/>
    </location>
</feature>
<dbReference type="PANTHER" id="PTHR36926">
    <property type="entry name" value="COLICIN V PRODUCTION PROTEIN"/>
    <property type="match status" value="1"/>
</dbReference>
<dbReference type="RefSeq" id="WP_140003568.1">
    <property type="nucleotide sequence ID" value="NZ_CP040946.1"/>
</dbReference>
<evidence type="ECO:0000256" key="3">
    <source>
        <dbReference type="ARBA" id="ARBA00022989"/>
    </source>
</evidence>
<protein>
    <submittedName>
        <fullName evidence="6">CvpA family protein</fullName>
    </submittedName>
</protein>
<dbReference type="GO" id="GO:0009403">
    <property type="term" value="P:toxin biosynthetic process"/>
    <property type="evidence" value="ECO:0007669"/>
    <property type="project" value="InterPro"/>
</dbReference>
<dbReference type="KEGG" id="mmec:FIU01_06675"/>
<feature type="transmembrane region" description="Helical" evidence="5">
    <location>
        <begin position="6"/>
        <end position="25"/>
    </location>
</feature>
<dbReference type="PANTHER" id="PTHR36926:SF1">
    <property type="entry name" value="COLICIN V PRODUCTION PROTEIN"/>
    <property type="match status" value="1"/>
</dbReference>
<feature type="transmembrane region" description="Helical" evidence="5">
    <location>
        <begin position="100"/>
        <end position="120"/>
    </location>
</feature>
<accession>A0A5B8CT29</accession>
<proteinExistence type="predicted"/>
<name>A0A5B8CT29_9PROT</name>
<evidence type="ECO:0000313" key="6">
    <source>
        <dbReference type="EMBL" id="QDC44236.1"/>
    </source>
</evidence>
<feature type="transmembrane region" description="Helical" evidence="5">
    <location>
        <begin position="64"/>
        <end position="88"/>
    </location>
</feature>
<dbReference type="EMBL" id="CP040946">
    <property type="protein sequence ID" value="QDC44236.1"/>
    <property type="molecule type" value="Genomic_DNA"/>
</dbReference>
<organism evidence="6 7">
    <name type="scientific">Methylophilus medardicus</name>
    <dbReference type="NCBI Taxonomy" id="2588534"/>
    <lineage>
        <taxon>Bacteria</taxon>
        <taxon>Pseudomonadati</taxon>
        <taxon>Pseudomonadota</taxon>
        <taxon>Betaproteobacteria</taxon>
        <taxon>Nitrosomonadales</taxon>
        <taxon>Methylophilaceae</taxon>
        <taxon>Methylophilus</taxon>
    </lineage>
</organism>
<reference evidence="7" key="1">
    <citation type="journal article" date="2019" name="ISME J.">
        <title>Evolution in action: habitat transition from sediment to the pelagial leads to genome streamlining in Methylophilaceae.</title>
        <authorList>
            <person name="Salcher M."/>
            <person name="Schaefle D."/>
            <person name="Kaspar M."/>
            <person name="Neuenschwander S.M."/>
            <person name="Ghai R."/>
        </authorList>
    </citation>
    <scope>NUCLEOTIDE SEQUENCE [LARGE SCALE GENOMIC DNA]</scope>
    <source>
        <strain evidence="7">MMS-M-51</strain>
    </source>
</reference>
<evidence type="ECO:0000313" key="7">
    <source>
        <dbReference type="Proteomes" id="UP000311008"/>
    </source>
</evidence>
<keyword evidence="3 5" id="KW-1133">Transmembrane helix</keyword>
<dbReference type="AlphaFoldDB" id="A0A5B8CT29"/>
<dbReference type="InterPro" id="IPR052719">
    <property type="entry name" value="CvpA-like"/>
</dbReference>
<evidence type="ECO:0000256" key="1">
    <source>
        <dbReference type="ARBA" id="ARBA00004141"/>
    </source>
</evidence>
<dbReference type="OrthoDB" id="9810601at2"/>
<keyword evidence="7" id="KW-1185">Reference proteome</keyword>
<sequence>MTVFDYFVLGIIGFSILVGLMRGAIREVFSVLGWVLAFYLANRFNAQVIAYMPEQIPGESVKAMAAFLVVFLLVLFVAALFALLLTSLIKAMGLGALNRVLGGIAGFIKGGLVVCILVMLAGMSDLPKDPRWVNATFSAPFEALVLKLLPWMPSSIARHVHLDHQRVDESAI</sequence>
<dbReference type="Proteomes" id="UP000311008">
    <property type="component" value="Chromosome"/>
</dbReference>
<keyword evidence="4 5" id="KW-0472">Membrane</keyword>
<evidence type="ECO:0000256" key="5">
    <source>
        <dbReference type="SAM" id="Phobius"/>
    </source>
</evidence>